<evidence type="ECO:0000256" key="6">
    <source>
        <dbReference type="ARBA" id="ARBA00022989"/>
    </source>
</evidence>
<keyword evidence="6 10" id="KW-1133">Transmembrane helix</keyword>
<evidence type="ECO:0000256" key="4">
    <source>
        <dbReference type="ARBA" id="ARBA00022792"/>
    </source>
</evidence>
<name>A0A015K0E6_RHIIW</name>
<sequence>MNFSIICRTKQSVNFFQTARLQYSNILTKKFSSKVNNVRLYRSHGLFTQKKTSSYSGTSNFNKINLYQSFTINKLCRSITTQYDTDEVEVLSPTLPQEVITEDTDSAANFTNIVQPATSDGIMETALKIGDFKAMGLVNFTPVGLVEEFFEILHITTGLPWWGTITLATIILRLALFPLIIKSQLNIAKLTKIQPKSQKIMDQITKAREEGDQQTLMIKSVELKQLFLDNDLNMFSSSLLPLVQMPIFISFFIALRKMAELPVPGLEHGGILWFKDLSVPDPQIILPFLVSGGFIAMLEFGVDTNLKNTQAVGLKWFFRIISVTSIFFTMQLPSAILYHFFCTNLISFTQSLLLKNNKVRSCFGLPAIVRPTIVSPNINESVKKKSLMKQWKEWNTAASADNNKHKNKKRK</sequence>
<dbReference type="Proteomes" id="UP000022910">
    <property type="component" value="Unassembled WGS sequence"/>
</dbReference>
<dbReference type="InterPro" id="IPR028055">
    <property type="entry name" value="YidC/Oxa/ALB_C"/>
</dbReference>
<evidence type="ECO:0000256" key="9">
    <source>
        <dbReference type="RuleBase" id="RU003945"/>
    </source>
</evidence>
<dbReference type="EMBL" id="JEMT01025837">
    <property type="protein sequence ID" value="EXX60844.1"/>
    <property type="molecule type" value="Genomic_DNA"/>
</dbReference>
<dbReference type="OMA" id="NYPIESM"/>
<dbReference type="Pfam" id="PF02096">
    <property type="entry name" value="60KD_IMP"/>
    <property type="match status" value="1"/>
</dbReference>
<evidence type="ECO:0000256" key="8">
    <source>
        <dbReference type="ARBA" id="ARBA00023136"/>
    </source>
</evidence>
<evidence type="ECO:0000256" key="1">
    <source>
        <dbReference type="ARBA" id="ARBA00004448"/>
    </source>
</evidence>
<comment type="similarity">
    <text evidence="2 9">Belongs to the OXA1/ALB3/YidC family.</text>
</comment>
<organism evidence="12 13">
    <name type="scientific">Rhizophagus irregularis (strain DAOM 197198w)</name>
    <name type="common">Glomus intraradices</name>
    <dbReference type="NCBI Taxonomy" id="1432141"/>
    <lineage>
        <taxon>Eukaryota</taxon>
        <taxon>Fungi</taxon>
        <taxon>Fungi incertae sedis</taxon>
        <taxon>Mucoromycota</taxon>
        <taxon>Glomeromycotina</taxon>
        <taxon>Glomeromycetes</taxon>
        <taxon>Glomerales</taxon>
        <taxon>Glomeraceae</taxon>
        <taxon>Rhizophagus</taxon>
    </lineage>
</organism>
<evidence type="ECO:0000256" key="5">
    <source>
        <dbReference type="ARBA" id="ARBA00022946"/>
    </source>
</evidence>
<protein>
    <submittedName>
        <fullName evidence="12">Oxa1p</fullName>
    </submittedName>
</protein>
<evidence type="ECO:0000313" key="12">
    <source>
        <dbReference type="EMBL" id="EXX60844.1"/>
    </source>
</evidence>
<feature type="domain" description="Membrane insertase YidC/Oxa/ALB C-terminal" evidence="11">
    <location>
        <begin position="161"/>
        <end position="355"/>
    </location>
</feature>
<dbReference type="PANTHER" id="PTHR12428:SF66">
    <property type="entry name" value="MITOCHONDRIAL INNER MEMBRANE PROTEIN OXA1L"/>
    <property type="match status" value="1"/>
</dbReference>
<feature type="transmembrane region" description="Helical" evidence="10">
    <location>
        <begin position="159"/>
        <end position="181"/>
    </location>
</feature>
<keyword evidence="7" id="KW-0496">Mitochondrion</keyword>
<keyword evidence="13" id="KW-1185">Reference proteome</keyword>
<dbReference type="STRING" id="1432141.A0A015K0E6"/>
<evidence type="ECO:0000313" key="13">
    <source>
        <dbReference type="Proteomes" id="UP000022910"/>
    </source>
</evidence>
<comment type="subcellular location">
    <subcellularLocation>
        <location evidence="9">Membrane</location>
        <topology evidence="9">Multi-pass membrane protein</topology>
    </subcellularLocation>
    <subcellularLocation>
        <location evidence="1">Mitochondrion inner membrane</location>
        <topology evidence="1">Multi-pass membrane protein</topology>
    </subcellularLocation>
</comment>
<keyword evidence="5" id="KW-0809">Transit peptide</keyword>
<comment type="caution">
    <text evidence="12">The sequence shown here is derived from an EMBL/GenBank/DDBJ whole genome shotgun (WGS) entry which is preliminary data.</text>
</comment>
<dbReference type="GO" id="GO:0005743">
    <property type="term" value="C:mitochondrial inner membrane"/>
    <property type="evidence" value="ECO:0007669"/>
    <property type="project" value="UniProtKB-SubCell"/>
</dbReference>
<reference evidence="12 13" key="1">
    <citation type="submission" date="2014-02" db="EMBL/GenBank/DDBJ databases">
        <title>Single nucleus genome sequencing reveals high similarity among nuclei of an endomycorrhizal fungus.</title>
        <authorList>
            <person name="Lin K."/>
            <person name="Geurts R."/>
            <person name="Zhang Z."/>
            <person name="Limpens E."/>
            <person name="Saunders D.G."/>
            <person name="Mu D."/>
            <person name="Pang E."/>
            <person name="Cao H."/>
            <person name="Cha H."/>
            <person name="Lin T."/>
            <person name="Zhou Q."/>
            <person name="Shang Y."/>
            <person name="Li Y."/>
            <person name="Ivanov S."/>
            <person name="Sharma T."/>
            <person name="Velzen R.V."/>
            <person name="Ruijter N.D."/>
            <person name="Aanen D.K."/>
            <person name="Win J."/>
            <person name="Kamoun S."/>
            <person name="Bisseling T."/>
            <person name="Huang S."/>
        </authorList>
    </citation>
    <scope>NUCLEOTIDE SEQUENCE [LARGE SCALE GENOMIC DNA]</scope>
    <source>
        <strain evidence="13">DAOM197198w</strain>
    </source>
</reference>
<dbReference type="NCBIfam" id="TIGR03592">
    <property type="entry name" value="yidC_oxa1_cterm"/>
    <property type="match status" value="1"/>
</dbReference>
<dbReference type="InterPro" id="IPR001708">
    <property type="entry name" value="YidC/ALB3/OXA1/COX18"/>
</dbReference>
<dbReference type="HOGENOM" id="CLU_029282_6_0_1"/>
<feature type="transmembrane region" description="Helical" evidence="10">
    <location>
        <begin position="232"/>
        <end position="255"/>
    </location>
</feature>
<gene>
    <name evidence="12" type="ORF">RirG_176130</name>
</gene>
<evidence type="ECO:0000256" key="7">
    <source>
        <dbReference type="ARBA" id="ARBA00023128"/>
    </source>
</evidence>
<feature type="transmembrane region" description="Helical" evidence="10">
    <location>
        <begin position="284"/>
        <end position="302"/>
    </location>
</feature>
<accession>A0A015K0E6</accession>
<keyword evidence="8 10" id="KW-0472">Membrane</keyword>
<evidence type="ECO:0000256" key="2">
    <source>
        <dbReference type="ARBA" id="ARBA00009877"/>
    </source>
</evidence>
<evidence type="ECO:0000256" key="10">
    <source>
        <dbReference type="SAM" id="Phobius"/>
    </source>
</evidence>
<feature type="transmembrane region" description="Helical" evidence="10">
    <location>
        <begin position="314"/>
        <end position="330"/>
    </location>
</feature>
<dbReference type="AlphaFoldDB" id="A0A015K0E6"/>
<dbReference type="GO" id="GO:0032977">
    <property type="term" value="F:membrane insertase activity"/>
    <property type="evidence" value="ECO:0007669"/>
    <property type="project" value="InterPro"/>
</dbReference>
<keyword evidence="4" id="KW-0999">Mitochondrion inner membrane</keyword>
<dbReference type="CDD" id="cd20069">
    <property type="entry name" value="5TM_Oxa1-like"/>
    <property type="match status" value="1"/>
</dbReference>
<dbReference type="GO" id="GO:0032979">
    <property type="term" value="P:protein insertion into mitochondrial inner membrane from matrix"/>
    <property type="evidence" value="ECO:0007669"/>
    <property type="project" value="TreeGrafter"/>
</dbReference>
<keyword evidence="3 9" id="KW-0812">Transmembrane</keyword>
<evidence type="ECO:0000256" key="3">
    <source>
        <dbReference type="ARBA" id="ARBA00022692"/>
    </source>
</evidence>
<proteinExistence type="inferred from homology"/>
<evidence type="ECO:0000259" key="11">
    <source>
        <dbReference type="Pfam" id="PF02096"/>
    </source>
</evidence>
<dbReference type="OrthoDB" id="2148490at2759"/>
<dbReference type="PANTHER" id="PTHR12428">
    <property type="entry name" value="OXA1"/>
    <property type="match status" value="1"/>
</dbReference>